<dbReference type="AlphaFoldDB" id="A0A0L0TE16"/>
<dbReference type="Proteomes" id="UP000054350">
    <property type="component" value="Unassembled WGS sequence"/>
</dbReference>
<gene>
    <name evidence="2" type="ORF">AMAG_17156</name>
</gene>
<feature type="region of interest" description="Disordered" evidence="1">
    <location>
        <begin position="101"/>
        <end position="169"/>
    </location>
</feature>
<evidence type="ECO:0000313" key="2">
    <source>
        <dbReference type="EMBL" id="KNE72920.1"/>
    </source>
</evidence>
<dbReference type="VEuPathDB" id="FungiDB:AMAG_17156"/>
<evidence type="ECO:0000313" key="3">
    <source>
        <dbReference type="Proteomes" id="UP000054350"/>
    </source>
</evidence>
<organism evidence="2 3">
    <name type="scientific">Allomyces macrogynus (strain ATCC 38327)</name>
    <name type="common">Allomyces javanicus var. macrogynus</name>
    <dbReference type="NCBI Taxonomy" id="578462"/>
    <lineage>
        <taxon>Eukaryota</taxon>
        <taxon>Fungi</taxon>
        <taxon>Fungi incertae sedis</taxon>
        <taxon>Blastocladiomycota</taxon>
        <taxon>Blastocladiomycetes</taxon>
        <taxon>Blastocladiales</taxon>
        <taxon>Blastocladiaceae</taxon>
        <taxon>Allomyces</taxon>
    </lineage>
</organism>
<protein>
    <submittedName>
        <fullName evidence="2">Uncharacterized protein</fullName>
    </submittedName>
</protein>
<dbReference type="EMBL" id="GG745385">
    <property type="protein sequence ID" value="KNE72920.1"/>
    <property type="molecule type" value="Genomic_DNA"/>
</dbReference>
<reference evidence="3" key="2">
    <citation type="submission" date="2009-11" db="EMBL/GenBank/DDBJ databases">
        <title>The Genome Sequence of Allomyces macrogynus strain ATCC 38327.</title>
        <authorList>
            <consortium name="The Broad Institute Genome Sequencing Platform"/>
            <person name="Russ C."/>
            <person name="Cuomo C."/>
            <person name="Shea T."/>
            <person name="Young S.K."/>
            <person name="Zeng Q."/>
            <person name="Koehrsen M."/>
            <person name="Haas B."/>
            <person name="Borodovsky M."/>
            <person name="Guigo R."/>
            <person name="Alvarado L."/>
            <person name="Berlin A."/>
            <person name="Borenstein D."/>
            <person name="Chen Z."/>
            <person name="Engels R."/>
            <person name="Freedman E."/>
            <person name="Gellesch M."/>
            <person name="Goldberg J."/>
            <person name="Griggs A."/>
            <person name="Gujja S."/>
            <person name="Heiman D."/>
            <person name="Hepburn T."/>
            <person name="Howarth C."/>
            <person name="Jen D."/>
            <person name="Larson L."/>
            <person name="Lewis B."/>
            <person name="Mehta T."/>
            <person name="Park D."/>
            <person name="Pearson M."/>
            <person name="Roberts A."/>
            <person name="Saif S."/>
            <person name="Shenoy N."/>
            <person name="Sisk P."/>
            <person name="Stolte C."/>
            <person name="Sykes S."/>
            <person name="Walk T."/>
            <person name="White J."/>
            <person name="Yandava C."/>
            <person name="Burger G."/>
            <person name="Gray M.W."/>
            <person name="Holland P.W.H."/>
            <person name="King N."/>
            <person name="Lang F.B.F."/>
            <person name="Roger A.J."/>
            <person name="Ruiz-Trillo I."/>
            <person name="Lander E."/>
            <person name="Nusbaum C."/>
        </authorList>
    </citation>
    <scope>NUCLEOTIDE SEQUENCE [LARGE SCALE GENOMIC DNA]</scope>
    <source>
        <strain evidence="3">ATCC 38327</strain>
    </source>
</reference>
<keyword evidence="3" id="KW-1185">Reference proteome</keyword>
<reference evidence="2 3" key="1">
    <citation type="submission" date="2009-11" db="EMBL/GenBank/DDBJ databases">
        <title>Annotation of Allomyces macrogynus ATCC 38327.</title>
        <authorList>
            <consortium name="The Broad Institute Genome Sequencing Platform"/>
            <person name="Russ C."/>
            <person name="Cuomo C."/>
            <person name="Burger G."/>
            <person name="Gray M.W."/>
            <person name="Holland P.W.H."/>
            <person name="King N."/>
            <person name="Lang F.B.F."/>
            <person name="Roger A.J."/>
            <person name="Ruiz-Trillo I."/>
            <person name="Young S.K."/>
            <person name="Zeng Q."/>
            <person name="Gargeya S."/>
            <person name="Fitzgerald M."/>
            <person name="Haas B."/>
            <person name="Abouelleil A."/>
            <person name="Alvarado L."/>
            <person name="Arachchi H.M."/>
            <person name="Berlin A."/>
            <person name="Chapman S.B."/>
            <person name="Gearin G."/>
            <person name="Goldberg J."/>
            <person name="Griggs A."/>
            <person name="Gujja S."/>
            <person name="Hansen M."/>
            <person name="Heiman D."/>
            <person name="Howarth C."/>
            <person name="Larimer J."/>
            <person name="Lui A."/>
            <person name="MacDonald P.J.P."/>
            <person name="McCowen C."/>
            <person name="Montmayeur A."/>
            <person name="Murphy C."/>
            <person name="Neiman D."/>
            <person name="Pearson M."/>
            <person name="Priest M."/>
            <person name="Roberts A."/>
            <person name="Saif S."/>
            <person name="Shea T."/>
            <person name="Sisk P."/>
            <person name="Stolte C."/>
            <person name="Sykes S."/>
            <person name="Wortman J."/>
            <person name="Nusbaum C."/>
            <person name="Birren B."/>
        </authorList>
    </citation>
    <scope>NUCLEOTIDE SEQUENCE [LARGE SCALE GENOMIC DNA]</scope>
    <source>
        <strain evidence="2 3">ATCC 38327</strain>
    </source>
</reference>
<accession>A0A0L0TE16</accession>
<proteinExistence type="predicted"/>
<name>A0A0L0TE16_ALLM3</name>
<sequence length="169" mass="18018">MVADVARVLATTPSSARAAHAARAVSWRPRYATGICVDGKWTIYLTKENTTANLDVVAEKRIAVPESWTSRIIPVPATTAFTEVNEGGSPPQSPLATAVFFADEDERDGTARENHEEDEEDEMDKDHAASTPSPVPSPAVVPRSRTSTSFDFAGGDTARRLGTPAPVPG</sequence>
<evidence type="ECO:0000256" key="1">
    <source>
        <dbReference type="SAM" id="MobiDB-lite"/>
    </source>
</evidence>